<evidence type="ECO:0000256" key="1">
    <source>
        <dbReference type="ARBA" id="ARBA00022741"/>
    </source>
</evidence>
<dbReference type="AlphaFoldDB" id="A0A352IN42"/>
<dbReference type="Pfam" id="PF00488">
    <property type="entry name" value="MutS_V"/>
    <property type="match status" value="1"/>
</dbReference>
<feature type="domain" description="DNA mismatch repair proteins mutS family" evidence="4">
    <location>
        <begin position="42"/>
        <end position="58"/>
    </location>
</feature>
<protein>
    <submittedName>
        <fullName evidence="5">DNA mismatch repair protein MutS</fullName>
    </submittedName>
</protein>
<dbReference type="GO" id="GO:0006298">
    <property type="term" value="P:mismatch repair"/>
    <property type="evidence" value="ECO:0007669"/>
    <property type="project" value="InterPro"/>
</dbReference>
<feature type="non-terminal residue" evidence="5">
    <location>
        <position position="1"/>
    </location>
</feature>
<dbReference type="GO" id="GO:0005829">
    <property type="term" value="C:cytosol"/>
    <property type="evidence" value="ECO:0007669"/>
    <property type="project" value="TreeGrafter"/>
</dbReference>
<accession>A0A352IN42</accession>
<dbReference type="InterPro" id="IPR027417">
    <property type="entry name" value="P-loop_NTPase"/>
</dbReference>
<sequence length="93" mass="10325">IGPVDRIFTRMGSSDDIAGGRSTFMVEMTETANILHNATEHSLVLMDEVGRGTSTFDGLSLAWATAEHLAREIRCYTLFATHYFELTQLADEL</sequence>
<dbReference type="GO" id="GO:0005524">
    <property type="term" value="F:ATP binding"/>
    <property type="evidence" value="ECO:0007669"/>
    <property type="project" value="UniProtKB-KW"/>
</dbReference>
<reference evidence="5 6" key="1">
    <citation type="journal article" date="2018" name="Nat. Biotechnol.">
        <title>A standardized bacterial taxonomy based on genome phylogeny substantially revises the tree of life.</title>
        <authorList>
            <person name="Parks D.H."/>
            <person name="Chuvochina M."/>
            <person name="Waite D.W."/>
            <person name="Rinke C."/>
            <person name="Skarshewski A."/>
            <person name="Chaumeil P.A."/>
            <person name="Hugenholtz P."/>
        </authorList>
    </citation>
    <scope>NUCLEOTIDE SEQUENCE [LARGE SCALE GENOMIC DNA]</scope>
    <source>
        <strain evidence="5">UBA9380</strain>
    </source>
</reference>
<evidence type="ECO:0000313" key="6">
    <source>
        <dbReference type="Proteomes" id="UP000263489"/>
    </source>
</evidence>
<dbReference type="Gene3D" id="3.40.50.300">
    <property type="entry name" value="P-loop containing nucleotide triphosphate hydrolases"/>
    <property type="match status" value="1"/>
</dbReference>
<dbReference type="PANTHER" id="PTHR11361">
    <property type="entry name" value="DNA MISMATCH REPAIR PROTEIN MUTS FAMILY MEMBER"/>
    <property type="match status" value="1"/>
</dbReference>
<keyword evidence="3" id="KW-0238">DNA-binding</keyword>
<dbReference type="InterPro" id="IPR000432">
    <property type="entry name" value="DNA_mismatch_repair_MutS_C"/>
</dbReference>
<comment type="caution">
    <text evidence="5">The sequence shown here is derived from an EMBL/GenBank/DDBJ whole genome shotgun (WGS) entry which is preliminary data.</text>
</comment>
<evidence type="ECO:0000256" key="3">
    <source>
        <dbReference type="ARBA" id="ARBA00023125"/>
    </source>
</evidence>
<organism evidence="5 6">
    <name type="scientific">Marinobacter adhaerens</name>
    <dbReference type="NCBI Taxonomy" id="1033846"/>
    <lineage>
        <taxon>Bacteria</taxon>
        <taxon>Pseudomonadati</taxon>
        <taxon>Pseudomonadota</taxon>
        <taxon>Gammaproteobacteria</taxon>
        <taxon>Pseudomonadales</taxon>
        <taxon>Marinobacteraceae</taxon>
        <taxon>Marinobacter</taxon>
    </lineage>
</organism>
<gene>
    <name evidence="5" type="ORF">DC045_00805</name>
</gene>
<feature type="non-terminal residue" evidence="5">
    <location>
        <position position="93"/>
    </location>
</feature>
<dbReference type="PANTHER" id="PTHR11361:SF34">
    <property type="entry name" value="DNA MISMATCH REPAIR PROTEIN MSH1, MITOCHONDRIAL"/>
    <property type="match status" value="1"/>
</dbReference>
<dbReference type="SUPFAM" id="SSF52540">
    <property type="entry name" value="P-loop containing nucleoside triphosphate hydrolases"/>
    <property type="match status" value="1"/>
</dbReference>
<evidence type="ECO:0000259" key="4">
    <source>
        <dbReference type="PROSITE" id="PS00486"/>
    </source>
</evidence>
<proteinExistence type="predicted"/>
<keyword evidence="1" id="KW-0547">Nucleotide-binding</keyword>
<dbReference type="EMBL" id="DNNA01000019">
    <property type="protein sequence ID" value="HBC32875.1"/>
    <property type="molecule type" value="Genomic_DNA"/>
</dbReference>
<evidence type="ECO:0000256" key="2">
    <source>
        <dbReference type="ARBA" id="ARBA00022840"/>
    </source>
</evidence>
<keyword evidence="2" id="KW-0067">ATP-binding</keyword>
<dbReference type="Proteomes" id="UP000263489">
    <property type="component" value="Unassembled WGS sequence"/>
</dbReference>
<name>A0A352IN42_9GAMM</name>
<evidence type="ECO:0000313" key="5">
    <source>
        <dbReference type="EMBL" id="HBC32875.1"/>
    </source>
</evidence>
<dbReference type="GO" id="GO:0140664">
    <property type="term" value="F:ATP-dependent DNA damage sensor activity"/>
    <property type="evidence" value="ECO:0007669"/>
    <property type="project" value="InterPro"/>
</dbReference>
<dbReference type="SMART" id="SM00534">
    <property type="entry name" value="MUTSac"/>
    <property type="match status" value="1"/>
</dbReference>
<dbReference type="InterPro" id="IPR045076">
    <property type="entry name" value="MutS"/>
</dbReference>
<dbReference type="PROSITE" id="PS00486">
    <property type="entry name" value="DNA_MISMATCH_REPAIR_2"/>
    <property type="match status" value="1"/>
</dbReference>
<dbReference type="GO" id="GO:0030983">
    <property type="term" value="F:mismatched DNA binding"/>
    <property type="evidence" value="ECO:0007669"/>
    <property type="project" value="InterPro"/>
</dbReference>